<reference evidence="1 2" key="1">
    <citation type="submission" date="2023-05" db="EMBL/GenBank/DDBJ databases">
        <authorList>
            <person name="Zhang X."/>
        </authorList>
    </citation>
    <scope>NUCLEOTIDE SEQUENCE [LARGE SCALE GENOMIC DNA]</scope>
    <source>
        <strain evidence="1 2">DM2B3-1</strain>
    </source>
</reference>
<dbReference type="RefSeq" id="WP_314003332.1">
    <property type="nucleotide sequence ID" value="NZ_JASJOT010000034.1"/>
</dbReference>
<keyword evidence="2" id="KW-1185">Reference proteome</keyword>
<gene>
    <name evidence="1" type="ORF">QNI19_32075</name>
</gene>
<proteinExistence type="predicted"/>
<organism evidence="1 2">
    <name type="scientific">Xanthocytophaga flava</name>
    <dbReference type="NCBI Taxonomy" id="3048013"/>
    <lineage>
        <taxon>Bacteria</taxon>
        <taxon>Pseudomonadati</taxon>
        <taxon>Bacteroidota</taxon>
        <taxon>Cytophagia</taxon>
        <taxon>Cytophagales</taxon>
        <taxon>Rhodocytophagaceae</taxon>
        <taxon>Xanthocytophaga</taxon>
    </lineage>
</organism>
<evidence type="ECO:0000313" key="2">
    <source>
        <dbReference type="Proteomes" id="UP001228581"/>
    </source>
</evidence>
<accession>A0ABT7CVD3</accession>
<protein>
    <submittedName>
        <fullName evidence="1">Uncharacterized protein</fullName>
    </submittedName>
</protein>
<dbReference type="Proteomes" id="UP001228581">
    <property type="component" value="Unassembled WGS sequence"/>
</dbReference>
<name>A0ABT7CVD3_9BACT</name>
<sequence length="211" mass="23707">MKYIILFLLTVLQISCKTKNSSPDNVIEVKLGIDIVKIKTHPAYYSGLILSGLIKNMSGKDIIVPKPDFKIYQVGKDGIPQRYDYLNNFGHALPDGFLSTYDTTYLNTMNNNEKLGITMIEEMPGIMAERDRSSIQNRLLASSLLFLRKGQQLQIKMGVTGLQSINGQYKIVMTSSESSLIKRSHMPDGYNGYTFIQPVILSDTFNLAIIK</sequence>
<evidence type="ECO:0000313" key="1">
    <source>
        <dbReference type="EMBL" id="MDJ1497621.1"/>
    </source>
</evidence>
<dbReference type="EMBL" id="JASJOT010000034">
    <property type="protein sequence ID" value="MDJ1497621.1"/>
    <property type="molecule type" value="Genomic_DNA"/>
</dbReference>
<comment type="caution">
    <text evidence="1">The sequence shown here is derived from an EMBL/GenBank/DDBJ whole genome shotgun (WGS) entry which is preliminary data.</text>
</comment>